<dbReference type="Pfam" id="PF01636">
    <property type="entry name" value="APH"/>
    <property type="match status" value="1"/>
</dbReference>
<evidence type="ECO:0000259" key="4">
    <source>
        <dbReference type="Pfam" id="PF01551"/>
    </source>
</evidence>
<dbReference type="SUPFAM" id="SSF51261">
    <property type="entry name" value="Duplicated hybrid motif"/>
    <property type="match status" value="1"/>
</dbReference>
<protein>
    <submittedName>
        <fullName evidence="6">4-aminobutyrate aminotransferase</fullName>
    </submittedName>
</protein>
<accession>A0A1G7CKC5</accession>
<dbReference type="Gene3D" id="3.90.1200.10">
    <property type="match status" value="1"/>
</dbReference>
<dbReference type="STRING" id="227084.SAMN05421855_101431"/>
<keyword evidence="3" id="KW-0663">Pyridoxal phosphate</keyword>
<dbReference type="InterPro" id="IPR005814">
    <property type="entry name" value="Aminotrans_3"/>
</dbReference>
<dbReference type="InterPro" id="IPR015421">
    <property type="entry name" value="PyrdxlP-dep_Trfase_major"/>
</dbReference>
<keyword evidence="6" id="KW-0808">Transferase</keyword>
<comment type="cofactor">
    <cofactor evidence="1">
        <name>pyridoxal 5'-phosphate</name>
        <dbReference type="ChEBI" id="CHEBI:597326"/>
    </cofactor>
</comment>
<dbReference type="Gene3D" id="3.40.640.10">
    <property type="entry name" value="Type I PLP-dependent aspartate aminotransferase-like (Major domain)"/>
    <property type="match status" value="1"/>
</dbReference>
<dbReference type="InterPro" id="IPR011055">
    <property type="entry name" value="Dup_hybrid_motif"/>
</dbReference>
<organism evidence="6 7">
    <name type="scientific">Ulvibacter litoralis</name>
    <dbReference type="NCBI Taxonomy" id="227084"/>
    <lineage>
        <taxon>Bacteria</taxon>
        <taxon>Pseudomonadati</taxon>
        <taxon>Bacteroidota</taxon>
        <taxon>Flavobacteriia</taxon>
        <taxon>Flavobacteriales</taxon>
        <taxon>Flavobacteriaceae</taxon>
        <taxon>Ulvibacter</taxon>
    </lineage>
</organism>
<dbReference type="EMBL" id="FNBA01000001">
    <property type="protein sequence ID" value="SDE39792.1"/>
    <property type="molecule type" value="Genomic_DNA"/>
</dbReference>
<proteinExistence type="inferred from homology"/>
<evidence type="ECO:0000259" key="5">
    <source>
        <dbReference type="Pfam" id="PF01636"/>
    </source>
</evidence>
<dbReference type="Gene3D" id="2.70.70.10">
    <property type="entry name" value="Glucose Permease (Domain IIA)"/>
    <property type="match status" value="1"/>
</dbReference>
<dbReference type="AlphaFoldDB" id="A0A1G7CKC5"/>
<dbReference type="InterPro" id="IPR002575">
    <property type="entry name" value="Aminoglycoside_PTrfase"/>
</dbReference>
<evidence type="ECO:0000313" key="6">
    <source>
        <dbReference type="EMBL" id="SDE39792.1"/>
    </source>
</evidence>
<keyword evidence="7" id="KW-1185">Reference proteome</keyword>
<dbReference type="GO" id="GO:0008483">
    <property type="term" value="F:transaminase activity"/>
    <property type="evidence" value="ECO:0007669"/>
    <property type="project" value="UniProtKB-KW"/>
</dbReference>
<gene>
    <name evidence="6" type="ORF">SAMN05421855_101431</name>
</gene>
<dbReference type="RefSeq" id="WP_093141863.1">
    <property type="nucleotide sequence ID" value="NZ_BMWO01000001.1"/>
</dbReference>
<dbReference type="Pfam" id="PF01551">
    <property type="entry name" value="Peptidase_M23"/>
    <property type="match status" value="1"/>
</dbReference>
<dbReference type="SUPFAM" id="SSF56112">
    <property type="entry name" value="Protein kinase-like (PK-like)"/>
    <property type="match status" value="1"/>
</dbReference>
<feature type="domain" description="Aminoglycoside phosphotransferase" evidence="5">
    <location>
        <begin position="29"/>
        <end position="248"/>
    </location>
</feature>
<dbReference type="Pfam" id="PF00202">
    <property type="entry name" value="Aminotran_3"/>
    <property type="match status" value="1"/>
</dbReference>
<dbReference type="SUPFAM" id="SSF53383">
    <property type="entry name" value="PLP-dependent transferases"/>
    <property type="match status" value="1"/>
</dbReference>
<dbReference type="GO" id="GO:0030170">
    <property type="term" value="F:pyridoxal phosphate binding"/>
    <property type="evidence" value="ECO:0007669"/>
    <property type="project" value="InterPro"/>
</dbReference>
<evidence type="ECO:0000256" key="3">
    <source>
        <dbReference type="ARBA" id="ARBA00022898"/>
    </source>
</evidence>
<evidence type="ECO:0000256" key="2">
    <source>
        <dbReference type="ARBA" id="ARBA00008954"/>
    </source>
</evidence>
<dbReference type="CDD" id="cd00610">
    <property type="entry name" value="OAT_like"/>
    <property type="match status" value="1"/>
</dbReference>
<dbReference type="CDD" id="cd12797">
    <property type="entry name" value="M23_peptidase"/>
    <property type="match status" value="1"/>
</dbReference>
<keyword evidence="6" id="KW-0032">Aminotransferase</keyword>
<dbReference type="OrthoDB" id="9801052at2"/>
<dbReference type="PROSITE" id="PS00600">
    <property type="entry name" value="AA_TRANSFER_CLASS_3"/>
    <property type="match status" value="1"/>
</dbReference>
<feature type="domain" description="M23ase beta-sheet core" evidence="4">
    <location>
        <begin position="436"/>
        <end position="533"/>
    </location>
</feature>
<sequence length="1009" mass="113264">MPTTISSEKASQLVKHFFEITSEASKLPGEIDQNFKITSETKAEFILKISHPDTSEAYLDFQQKIHEHLEGYEEIVKAPTYIRNRDGKATSTHTTETGKEVTVRLLTWIPGRLWSHVNPQLDPLRFSLGQQVGLLTKVLSDFNHPEAHRIFQWDIAQSLWTTKHISLFTAEETQILTHFQTKFETAQPTYTTLRKSVVHNDANDNNIIVSHDLQSPKVEAIIDYGDAVYTQIINDVAIACAYASMGKHDPLEASLAIVKGYHQSFPLQEEELNHLYIAIAMRLVISVTKSVINKVENPENEYLLISEKPAWELLKKWFQIHEDFAHFSFRNACGFPANPSEAPFKEFIKNQSFSFSELFPSEAKEEIQLLDLNIASTWIGNTTEFNNLDLFQYKITQLQKEHPTKLIAGGYCEARPLYTASSFDKEGNNGPESRSIHLGVDFWLPEQTPVHALLDGEVFTATNNAKYKEYGGLIILKHTEDNLTFYTLYGHLSVASATRYNIGDRIAKGDCIGYLGNSSENGEWVPHLHFQVMLSMLDYEFDFPGVTYPNQLDVWKSICPDPNLFFKNKDLGTQYPTADETIITFRKEHLGKTLSLSYNKPLHIVRGEGVYLIDTLGKKYLDTVNNVNHVGHQNPKVVAAGQRQMSILNTNTRYLHEEIVAYANALLKKLPKEISVLHFVNSGSEANELALRMARTITGNTDMLAIEAGYHGNTTSVMEVSSYKFDGKGGAGKPADTHILPLPDPFRGRHTGEDGGVAYARYAKKAIEHLKVVDENIAGFIGESLVSCGGQIVPPKNYFKEVYKHVREAGGICIADEVQTGFGRMGKTFWAFELFDVIPDIVTMGKPAGNGHPLAIVACTQQMADAFANEMEYFNTFGGNPVSSAIGRSVLQCIEDDNLQQNAREVGSFLKAELKALQQQFPIIGDVRGEGLFLGFELNDTSKKPLAHHATYLANRMKDLGILMSTDGPDYNVLKIKPPIVFSLENAKELIFRLKTIFAEDFMLQYHQL</sequence>
<dbReference type="InterPro" id="IPR049704">
    <property type="entry name" value="Aminotrans_3_PPA_site"/>
</dbReference>
<dbReference type="PANTHER" id="PTHR45688">
    <property type="match status" value="1"/>
</dbReference>
<dbReference type="Proteomes" id="UP000199321">
    <property type="component" value="Unassembled WGS sequence"/>
</dbReference>
<dbReference type="InterPro" id="IPR011009">
    <property type="entry name" value="Kinase-like_dom_sf"/>
</dbReference>
<evidence type="ECO:0000256" key="1">
    <source>
        <dbReference type="ARBA" id="ARBA00001933"/>
    </source>
</evidence>
<dbReference type="PANTHER" id="PTHR45688:SF13">
    <property type="entry name" value="ALANINE--GLYOXYLATE AMINOTRANSFERASE 2-LIKE"/>
    <property type="match status" value="1"/>
</dbReference>
<name>A0A1G7CKC5_9FLAO</name>
<dbReference type="NCBIfam" id="NF004799">
    <property type="entry name" value="PRK06148.1"/>
    <property type="match status" value="1"/>
</dbReference>
<dbReference type="InterPro" id="IPR015422">
    <property type="entry name" value="PyrdxlP-dep_Trfase_small"/>
</dbReference>
<dbReference type="InterPro" id="IPR015424">
    <property type="entry name" value="PyrdxlP-dep_Trfase"/>
</dbReference>
<evidence type="ECO:0000313" key="7">
    <source>
        <dbReference type="Proteomes" id="UP000199321"/>
    </source>
</evidence>
<dbReference type="Gene3D" id="3.90.1150.10">
    <property type="entry name" value="Aspartate Aminotransferase, domain 1"/>
    <property type="match status" value="1"/>
</dbReference>
<comment type="similarity">
    <text evidence="2">Belongs to the class-III pyridoxal-phosphate-dependent aminotransferase family.</text>
</comment>
<reference evidence="6 7" key="1">
    <citation type="submission" date="2016-10" db="EMBL/GenBank/DDBJ databases">
        <authorList>
            <person name="de Groot N.N."/>
        </authorList>
    </citation>
    <scope>NUCLEOTIDE SEQUENCE [LARGE SCALE GENOMIC DNA]</scope>
    <source>
        <strain evidence="6 7">DSM 16195</strain>
    </source>
</reference>
<dbReference type="InterPro" id="IPR016047">
    <property type="entry name" value="M23ase_b-sheet_dom"/>
</dbReference>